<dbReference type="EMBL" id="CTEN01000012">
    <property type="protein sequence ID" value="CQR26202.1"/>
    <property type="molecule type" value="Genomic_DNA"/>
</dbReference>
<organism evidence="1 2">
    <name type="scientific">Streptococcus varani</name>
    <dbReference type="NCBI Taxonomy" id="1608583"/>
    <lineage>
        <taxon>Bacteria</taxon>
        <taxon>Bacillati</taxon>
        <taxon>Bacillota</taxon>
        <taxon>Bacilli</taxon>
        <taxon>Lactobacillales</taxon>
        <taxon>Streptococcaceae</taxon>
        <taxon>Streptococcus</taxon>
    </lineage>
</organism>
<proteinExistence type="predicted"/>
<keyword evidence="2" id="KW-1185">Reference proteome</keyword>
<dbReference type="AlphaFoldDB" id="A0A0E4H6X0"/>
<dbReference type="RefSeq" id="WP_093651662.1">
    <property type="nucleotide sequence ID" value="NZ_CTEN01000012.1"/>
</dbReference>
<dbReference type="OrthoDB" id="2151859at2"/>
<sequence length="54" mass="6332">MKQKNNETTSISVRFPKQLYADYKKVLMSEGKIVTYDLRNYMSDVVKSKKGLEK</sequence>
<dbReference type="Proteomes" id="UP000198604">
    <property type="component" value="Unassembled WGS sequence"/>
</dbReference>
<gene>
    <name evidence="1" type="ORF">BN1356_02558</name>
</gene>
<protein>
    <submittedName>
        <fullName evidence="1">Uncharacterized protein</fullName>
    </submittedName>
</protein>
<reference evidence="2" key="1">
    <citation type="submission" date="2015-03" db="EMBL/GenBank/DDBJ databases">
        <authorList>
            <person name="Urmite Genomes"/>
        </authorList>
    </citation>
    <scope>NUCLEOTIDE SEQUENCE [LARGE SCALE GENOMIC DNA]</scope>
    <source>
        <strain evidence="2">FF10</strain>
    </source>
</reference>
<evidence type="ECO:0000313" key="1">
    <source>
        <dbReference type="EMBL" id="CQR26202.1"/>
    </source>
</evidence>
<evidence type="ECO:0000313" key="2">
    <source>
        <dbReference type="Proteomes" id="UP000198604"/>
    </source>
</evidence>
<name>A0A0E4H6X0_9STRE</name>
<accession>A0A0E4H6X0</accession>